<keyword evidence="2" id="KW-1133">Transmembrane helix</keyword>
<name>A0AAV7WJS0_PLEWA</name>
<sequence length="339" mass="39072">MAGACTYASLRFAKTPPKTTGTYPEGSSTVCVEDGQLMYENIKTTRGAAEITYREEERRLETQVHMVQTFWKNHNVHILMVMCLILLASFIGIGSQFFQMYKNHQIQISDLTKMMEMMNWTIQKEQQSCQEAHLASNLSATQMINNCISSLHISREIQEQSKLELENAAEKGEQMETKLKKTEKKLNEVESSLNKAKQLLDDYEDTECCEKGWTLLAGVCLYFSQEKMLISESEKHCLSKQAWLIGTRIQDPAVKAFMKAGQMEEEYWTGMRTNYWSENIKWVDNRSLGKHLYNNNICGIINRGELKAVLCNEWNYFTAYKSICEKNPLKIKLKNGMPV</sequence>
<feature type="coiled-coil region" evidence="1">
    <location>
        <begin position="158"/>
        <end position="206"/>
    </location>
</feature>
<protein>
    <recommendedName>
        <fullName evidence="5">C-type lectin domain-containing protein</fullName>
    </recommendedName>
</protein>
<evidence type="ECO:0000256" key="1">
    <source>
        <dbReference type="SAM" id="Coils"/>
    </source>
</evidence>
<dbReference type="PANTHER" id="PTHR15028:SF6">
    <property type="entry name" value="B-CELL DIFFERENTIATION ANTIGEN CD72"/>
    <property type="match status" value="1"/>
</dbReference>
<dbReference type="InterPro" id="IPR016186">
    <property type="entry name" value="C-type_lectin-like/link_sf"/>
</dbReference>
<keyword evidence="1" id="KW-0175">Coiled coil</keyword>
<keyword evidence="2" id="KW-0812">Transmembrane</keyword>
<organism evidence="3 4">
    <name type="scientific">Pleurodeles waltl</name>
    <name type="common">Iberian ribbed newt</name>
    <dbReference type="NCBI Taxonomy" id="8319"/>
    <lineage>
        <taxon>Eukaryota</taxon>
        <taxon>Metazoa</taxon>
        <taxon>Chordata</taxon>
        <taxon>Craniata</taxon>
        <taxon>Vertebrata</taxon>
        <taxon>Euteleostomi</taxon>
        <taxon>Amphibia</taxon>
        <taxon>Batrachia</taxon>
        <taxon>Caudata</taxon>
        <taxon>Salamandroidea</taxon>
        <taxon>Salamandridae</taxon>
        <taxon>Pleurodelinae</taxon>
        <taxon>Pleurodeles</taxon>
    </lineage>
</organism>
<gene>
    <name evidence="3" type="ORF">NDU88_000524</name>
</gene>
<dbReference type="Gene3D" id="3.10.100.10">
    <property type="entry name" value="Mannose-Binding Protein A, subunit A"/>
    <property type="match status" value="1"/>
</dbReference>
<dbReference type="AlphaFoldDB" id="A0AAV7WJS0"/>
<keyword evidence="4" id="KW-1185">Reference proteome</keyword>
<feature type="transmembrane region" description="Helical" evidence="2">
    <location>
        <begin position="76"/>
        <end position="98"/>
    </location>
</feature>
<evidence type="ECO:0008006" key="5">
    <source>
        <dbReference type="Google" id="ProtNLM"/>
    </source>
</evidence>
<dbReference type="EMBL" id="JANPWB010000001">
    <property type="protein sequence ID" value="KAJ1212881.1"/>
    <property type="molecule type" value="Genomic_DNA"/>
</dbReference>
<dbReference type="InterPro" id="IPR016187">
    <property type="entry name" value="CTDL_fold"/>
</dbReference>
<keyword evidence="2" id="KW-0472">Membrane</keyword>
<evidence type="ECO:0000313" key="3">
    <source>
        <dbReference type="EMBL" id="KAJ1212881.1"/>
    </source>
</evidence>
<dbReference type="GO" id="GO:0004888">
    <property type="term" value="F:transmembrane signaling receptor activity"/>
    <property type="evidence" value="ECO:0007669"/>
    <property type="project" value="InterPro"/>
</dbReference>
<reference evidence="3" key="1">
    <citation type="journal article" date="2022" name="bioRxiv">
        <title>Sequencing and chromosome-scale assembly of the giantPleurodeles waltlgenome.</title>
        <authorList>
            <person name="Brown T."/>
            <person name="Elewa A."/>
            <person name="Iarovenko S."/>
            <person name="Subramanian E."/>
            <person name="Araus A.J."/>
            <person name="Petzold A."/>
            <person name="Susuki M."/>
            <person name="Suzuki K.-i.T."/>
            <person name="Hayashi T."/>
            <person name="Toyoda A."/>
            <person name="Oliveira C."/>
            <person name="Osipova E."/>
            <person name="Leigh N.D."/>
            <person name="Simon A."/>
            <person name="Yun M.H."/>
        </authorList>
    </citation>
    <scope>NUCLEOTIDE SEQUENCE</scope>
    <source>
        <strain evidence="3">20211129_DDA</strain>
        <tissue evidence="3">Liver</tissue>
    </source>
</reference>
<dbReference type="InterPro" id="IPR039689">
    <property type="entry name" value="CD72"/>
</dbReference>
<accession>A0AAV7WJS0</accession>
<dbReference type="GO" id="GO:0005886">
    <property type="term" value="C:plasma membrane"/>
    <property type="evidence" value="ECO:0007669"/>
    <property type="project" value="InterPro"/>
</dbReference>
<dbReference type="SUPFAM" id="SSF56436">
    <property type="entry name" value="C-type lectin-like"/>
    <property type="match status" value="1"/>
</dbReference>
<proteinExistence type="predicted"/>
<dbReference type="PANTHER" id="PTHR15028">
    <property type="entry name" value="CD72-RELATED"/>
    <property type="match status" value="1"/>
</dbReference>
<evidence type="ECO:0000256" key="2">
    <source>
        <dbReference type="SAM" id="Phobius"/>
    </source>
</evidence>
<comment type="caution">
    <text evidence="3">The sequence shown here is derived from an EMBL/GenBank/DDBJ whole genome shotgun (WGS) entry which is preliminary data.</text>
</comment>
<dbReference type="Proteomes" id="UP001066276">
    <property type="component" value="Chromosome 1_1"/>
</dbReference>
<evidence type="ECO:0000313" key="4">
    <source>
        <dbReference type="Proteomes" id="UP001066276"/>
    </source>
</evidence>